<keyword evidence="3" id="KW-1185">Reference proteome</keyword>
<keyword evidence="1" id="KW-0812">Transmembrane</keyword>
<evidence type="ECO:0000313" key="3">
    <source>
        <dbReference type="Proteomes" id="UP001262889"/>
    </source>
</evidence>
<keyword evidence="1" id="KW-0472">Membrane</keyword>
<comment type="caution">
    <text evidence="2">The sequence shown here is derived from an EMBL/GenBank/DDBJ whole genome shotgun (WGS) entry which is preliminary data.</text>
</comment>
<dbReference type="RefSeq" id="WP_311535308.1">
    <property type="nucleotide sequence ID" value="NZ_JAVRHQ010000015.1"/>
</dbReference>
<keyword evidence="1" id="KW-1133">Transmembrane helix</keyword>
<dbReference type="EMBL" id="JAVRHQ010000015">
    <property type="protein sequence ID" value="MDT0643690.1"/>
    <property type="molecule type" value="Genomic_DNA"/>
</dbReference>
<evidence type="ECO:0000256" key="1">
    <source>
        <dbReference type="SAM" id="Phobius"/>
    </source>
</evidence>
<gene>
    <name evidence="2" type="ORF">RM553_12680</name>
</gene>
<sequence>MITRQFKIVDEFGSPLYKAHASFSNSNGAVANSSGYVMLNGNPTDQVRISFVGRKPKVFSLESIPPVVTLELNIEEMPEVVVQSNPKKETPKYLWPAIGATVGLLILMSVGSEPKKVTL</sequence>
<organism evidence="2 3">
    <name type="scientific">Autumnicola tepida</name>
    <dbReference type="NCBI Taxonomy" id="3075595"/>
    <lineage>
        <taxon>Bacteria</taxon>
        <taxon>Pseudomonadati</taxon>
        <taxon>Bacteroidota</taxon>
        <taxon>Flavobacteriia</taxon>
        <taxon>Flavobacteriales</taxon>
        <taxon>Flavobacteriaceae</taxon>
        <taxon>Autumnicola</taxon>
    </lineage>
</organism>
<protein>
    <submittedName>
        <fullName evidence="2">Uncharacterized protein</fullName>
    </submittedName>
</protein>
<evidence type="ECO:0000313" key="2">
    <source>
        <dbReference type="EMBL" id="MDT0643690.1"/>
    </source>
</evidence>
<name>A0ABU3CCD4_9FLAO</name>
<feature type="transmembrane region" description="Helical" evidence="1">
    <location>
        <begin position="93"/>
        <end position="111"/>
    </location>
</feature>
<accession>A0ABU3CCD4</accession>
<dbReference type="Proteomes" id="UP001262889">
    <property type="component" value="Unassembled WGS sequence"/>
</dbReference>
<proteinExistence type="predicted"/>
<reference evidence="2 3" key="1">
    <citation type="submission" date="2023-09" db="EMBL/GenBank/DDBJ databases">
        <authorList>
            <person name="Rey-Velasco X."/>
        </authorList>
    </citation>
    <scope>NUCLEOTIDE SEQUENCE [LARGE SCALE GENOMIC DNA]</scope>
    <source>
        <strain evidence="2 3">F363</strain>
    </source>
</reference>